<proteinExistence type="predicted"/>
<organism evidence="1 2">
    <name type="scientific">Melia azedarach</name>
    <name type="common">Chinaberry tree</name>
    <dbReference type="NCBI Taxonomy" id="155640"/>
    <lineage>
        <taxon>Eukaryota</taxon>
        <taxon>Viridiplantae</taxon>
        <taxon>Streptophyta</taxon>
        <taxon>Embryophyta</taxon>
        <taxon>Tracheophyta</taxon>
        <taxon>Spermatophyta</taxon>
        <taxon>Magnoliopsida</taxon>
        <taxon>eudicotyledons</taxon>
        <taxon>Gunneridae</taxon>
        <taxon>Pentapetalae</taxon>
        <taxon>rosids</taxon>
        <taxon>malvids</taxon>
        <taxon>Sapindales</taxon>
        <taxon>Meliaceae</taxon>
        <taxon>Melia</taxon>
    </lineage>
</organism>
<sequence>MWMHWSITRLVRWRVRDWASCFTACRFPLDDETDTYQSSPPELPIRNMVFDVKDGKKGNRKDKKLFRRNKCDKNRCTKINPSSKQASNNVEITSNINESRWPSFADEDYIVFCFREDGAFDVVKDCKSESSNRIDGTRRSSWPINQKINCDDDVKTDNNSSAEKMSNEDCHDIFPVSDVEIFSVKQADEEESIYLDTESPPSKIMQRKNQRMVSAESSDSNQSDNSSGSFAFPVLGWEWMGSPAQWPKSEGLHLRKNKARSLTFQCCRF</sequence>
<comment type="caution">
    <text evidence="1">The sequence shown here is derived from an EMBL/GenBank/DDBJ whole genome shotgun (WGS) entry which is preliminary data.</text>
</comment>
<dbReference type="Proteomes" id="UP001164539">
    <property type="component" value="Chromosome 8"/>
</dbReference>
<accession>A0ACC1XQR9</accession>
<keyword evidence="2" id="KW-1185">Reference proteome</keyword>
<reference evidence="1 2" key="1">
    <citation type="journal article" date="2023" name="Science">
        <title>Complex scaffold remodeling in plant triterpene biosynthesis.</title>
        <authorList>
            <person name="De La Pena R."/>
            <person name="Hodgson H."/>
            <person name="Liu J.C."/>
            <person name="Stephenson M.J."/>
            <person name="Martin A.C."/>
            <person name="Owen C."/>
            <person name="Harkess A."/>
            <person name="Leebens-Mack J."/>
            <person name="Jimenez L.E."/>
            <person name="Osbourn A."/>
            <person name="Sattely E.S."/>
        </authorList>
    </citation>
    <scope>NUCLEOTIDE SEQUENCE [LARGE SCALE GENOMIC DNA]</scope>
    <source>
        <strain evidence="2">cv. JPN11</strain>
        <tissue evidence="1">Leaf</tissue>
    </source>
</reference>
<protein>
    <submittedName>
        <fullName evidence="1">Protein BREAKING OF ASYMMETRY IN THE STOMATAL LINEAGE</fullName>
    </submittedName>
</protein>
<gene>
    <name evidence="1" type="ORF">OWV82_015370</name>
</gene>
<dbReference type="EMBL" id="CM051401">
    <property type="protein sequence ID" value="KAJ4713252.1"/>
    <property type="molecule type" value="Genomic_DNA"/>
</dbReference>
<evidence type="ECO:0000313" key="2">
    <source>
        <dbReference type="Proteomes" id="UP001164539"/>
    </source>
</evidence>
<evidence type="ECO:0000313" key="1">
    <source>
        <dbReference type="EMBL" id="KAJ4713252.1"/>
    </source>
</evidence>
<name>A0ACC1XQR9_MELAZ</name>